<dbReference type="InterPro" id="IPR017853">
    <property type="entry name" value="GH"/>
</dbReference>
<dbReference type="NCBIfam" id="NF006970">
    <property type="entry name" value="PRK09441.1-3"/>
    <property type="match status" value="1"/>
</dbReference>
<feature type="binding site" evidence="8">
    <location>
        <position position="151"/>
    </location>
    <ligand>
        <name>Ca(2+)</name>
        <dbReference type="ChEBI" id="CHEBI:29108"/>
        <label>1</label>
    </ligand>
</feature>
<dbReference type="Gene3D" id="2.60.40.1180">
    <property type="entry name" value="Golgi alpha-mannosidase II"/>
    <property type="match status" value="1"/>
</dbReference>
<comment type="caution">
    <text evidence="10">The sequence shown here is derived from an EMBL/GenBank/DDBJ whole genome shotgun (WGS) entry which is preliminary data.</text>
</comment>
<keyword evidence="11" id="KW-1185">Reference proteome</keyword>
<keyword evidence="5" id="KW-0119">Carbohydrate metabolism</keyword>
<evidence type="ECO:0000256" key="1">
    <source>
        <dbReference type="ARBA" id="ARBA00001913"/>
    </source>
</evidence>
<dbReference type="Proteomes" id="UP000023541">
    <property type="component" value="Unassembled WGS sequence"/>
</dbReference>
<dbReference type="PIRSF" id="PIRSF001021">
    <property type="entry name" value="Alph-amls_thrmst"/>
    <property type="match status" value="1"/>
</dbReference>
<protein>
    <submittedName>
        <fullName evidence="10">Alpha-amylase</fullName>
    </submittedName>
</protein>
<dbReference type="SMART" id="SM00642">
    <property type="entry name" value="Aamy"/>
    <property type="match status" value="1"/>
</dbReference>
<dbReference type="InterPro" id="IPR013776">
    <property type="entry name" value="A-amylase_thermo"/>
</dbReference>
<feature type="binding site" evidence="8">
    <location>
        <position position="214"/>
    </location>
    <ligand>
        <name>Ca(2+)</name>
        <dbReference type="ChEBI" id="CHEBI:29108"/>
        <label>1</label>
    </ligand>
</feature>
<dbReference type="InterPro" id="IPR015237">
    <property type="entry name" value="Alpha-amylase_C_pro"/>
</dbReference>
<dbReference type="CDD" id="cd11314">
    <property type="entry name" value="AmyAc_arch_bac_plant_AmyA"/>
    <property type="match status" value="1"/>
</dbReference>
<feature type="active site" description="Nucleophile" evidence="7">
    <location>
        <position position="239"/>
    </location>
</feature>
<dbReference type="PANTHER" id="PTHR43447">
    <property type="entry name" value="ALPHA-AMYLASE"/>
    <property type="match status" value="1"/>
</dbReference>
<dbReference type="GO" id="GO:0004553">
    <property type="term" value="F:hydrolase activity, hydrolyzing O-glycosyl compounds"/>
    <property type="evidence" value="ECO:0007669"/>
    <property type="project" value="InterPro"/>
</dbReference>
<dbReference type="OrthoDB" id="9806009at2"/>
<evidence type="ECO:0000256" key="3">
    <source>
        <dbReference type="ARBA" id="ARBA00022723"/>
    </source>
</evidence>
<dbReference type="InterPro" id="IPR013780">
    <property type="entry name" value="Glyco_hydro_b"/>
</dbReference>
<dbReference type="Pfam" id="PF09154">
    <property type="entry name" value="Alpha-amy_C_pro"/>
    <property type="match status" value="1"/>
</dbReference>
<sequence>MRINTFFYGLITITFLLVSCSKDEILEERTPESADIQQEVSSKALKQIGTGVMMQAFYWDVPAGGTWWNVVKGKVSGWSNAGIDAIWLPPVSKAMNGGLSMGYDPFDYYDFGEYNQMGSTETRFGSRSELTSLITTAHNNSLSVIADIVINHNSGGDSEANIFTNSNTYTDYNPLSGLFERTQYDFHPNDYHNNDSGVFGGFADMCHHKSYVQDWLWKKSNSVAKYYKNTMKFDGWRFDYVKGFEPWVPKEFRNAVGGFAVGEYWDGNVNTLKWWTDQAQMSAFDFGCYYKMRDAFMGNNLNALNGDMLWKRSPTRAVTFVANHDTDEIINNKILAYAYILTHEGYPAIFYRDYEHWLDKNKMNNLIWIHNNLAGGNTTNLWTDNDEYIARRNGGSGKNGLVVYINNSDSWQERWIQTNWSNKKIKDYTGHSGWEPTTQGGKWVKIQAPPKGYSVWSLK</sequence>
<evidence type="ECO:0000313" key="10">
    <source>
        <dbReference type="EMBL" id="EZH73061.1"/>
    </source>
</evidence>
<comment type="cofactor">
    <cofactor evidence="1">
        <name>Ca(2+)</name>
        <dbReference type="ChEBI" id="CHEBI:29108"/>
    </cofactor>
</comment>
<dbReference type="SUPFAM" id="SSF51445">
    <property type="entry name" value="(Trans)glycosidases"/>
    <property type="match status" value="1"/>
</dbReference>
<organism evidence="10 11">
    <name type="scientific">Aquimarina atlantica</name>
    <dbReference type="NCBI Taxonomy" id="1317122"/>
    <lineage>
        <taxon>Bacteria</taxon>
        <taxon>Pseudomonadati</taxon>
        <taxon>Bacteroidota</taxon>
        <taxon>Flavobacteriia</taxon>
        <taxon>Flavobacteriales</taxon>
        <taxon>Flavobacteriaceae</taxon>
        <taxon>Aquimarina</taxon>
    </lineage>
</organism>
<evidence type="ECO:0000256" key="8">
    <source>
        <dbReference type="PIRSR" id="PIRSR001021-2"/>
    </source>
</evidence>
<evidence type="ECO:0000259" key="9">
    <source>
        <dbReference type="SMART" id="SM00642"/>
    </source>
</evidence>
<feature type="domain" description="Glycosyl hydrolase family 13 catalytic" evidence="9">
    <location>
        <begin position="51"/>
        <end position="396"/>
    </location>
</feature>
<accession>A0A023BSU4</accession>
<evidence type="ECO:0000256" key="2">
    <source>
        <dbReference type="ARBA" id="ARBA00008061"/>
    </source>
</evidence>
<evidence type="ECO:0000256" key="7">
    <source>
        <dbReference type="PIRSR" id="PIRSR001021-1"/>
    </source>
</evidence>
<evidence type="ECO:0000256" key="6">
    <source>
        <dbReference type="ARBA" id="ARBA00023295"/>
    </source>
</evidence>
<proteinExistence type="inferred from homology"/>
<evidence type="ECO:0000313" key="11">
    <source>
        <dbReference type="Proteomes" id="UP000023541"/>
    </source>
</evidence>
<reference evidence="10 11" key="1">
    <citation type="submission" date="2014-04" db="EMBL/GenBank/DDBJ databases">
        <title>Aquimarina sp. 22II-S11-z7 Genome Sequencing.</title>
        <authorList>
            <person name="Lai Q."/>
        </authorList>
    </citation>
    <scope>NUCLEOTIDE SEQUENCE [LARGE SCALE GENOMIC DNA]</scope>
    <source>
        <strain evidence="10 11">22II-S11-z7</strain>
    </source>
</reference>
<evidence type="ECO:0000256" key="5">
    <source>
        <dbReference type="ARBA" id="ARBA00023277"/>
    </source>
</evidence>
<feature type="binding site" evidence="8">
    <location>
        <position position="386"/>
    </location>
    <ligand>
        <name>Ca(2+)</name>
        <dbReference type="ChEBI" id="CHEBI:29108"/>
        <label>3</label>
    </ligand>
</feature>
<dbReference type="InterPro" id="IPR006047">
    <property type="entry name" value="GH13_cat_dom"/>
</dbReference>
<dbReference type="eggNOG" id="COG0366">
    <property type="taxonomic scope" value="Bacteria"/>
</dbReference>
<dbReference type="GO" id="GO:0005509">
    <property type="term" value="F:calcium ion binding"/>
    <property type="evidence" value="ECO:0007669"/>
    <property type="project" value="InterPro"/>
</dbReference>
<dbReference type="PROSITE" id="PS51257">
    <property type="entry name" value="PROKAR_LIPOPROTEIN"/>
    <property type="match status" value="1"/>
</dbReference>
<keyword evidence="8" id="KW-0106">Calcium</keyword>
<evidence type="ECO:0000256" key="4">
    <source>
        <dbReference type="ARBA" id="ARBA00022801"/>
    </source>
</evidence>
<name>A0A023BSU4_9FLAO</name>
<dbReference type="Gene3D" id="3.20.20.80">
    <property type="entry name" value="Glycosidases"/>
    <property type="match status" value="1"/>
</dbReference>
<keyword evidence="6" id="KW-0326">Glycosidase</keyword>
<dbReference type="AlphaFoldDB" id="A0A023BSU4"/>
<dbReference type="STRING" id="1317122.ATO12_18775"/>
<gene>
    <name evidence="10" type="ORF">ATO12_18775</name>
</gene>
<dbReference type="GO" id="GO:0005975">
    <property type="term" value="P:carbohydrate metabolic process"/>
    <property type="evidence" value="ECO:0007669"/>
    <property type="project" value="InterPro"/>
</dbReference>
<comment type="similarity">
    <text evidence="2">Belongs to the glycosyl hydrolase 13 family.</text>
</comment>
<dbReference type="Pfam" id="PF00128">
    <property type="entry name" value="Alpha-amylase"/>
    <property type="match status" value="1"/>
</dbReference>
<keyword evidence="3 8" id="KW-0479">Metal-binding</keyword>
<keyword evidence="4" id="KW-0378">Hydrolase</keyword>
<dbReference type="EMBL" id="AQRA01000006">
    <property type="protein sequence ID" value="EZH73061.1"/>
    <property type="molecule type" value="Genomic_DNA"/>
</dbReference>
<dbReference type="RefSeq" id="WP_034242828.1">
    <property type="nucleotide sequence ID" value="NZ_AQRA01000006.1"/>
</dbReference>
<feature type="active site" description="Proton donor" evidence="7">
    <location>
        <position position="263"/>
    </location>
</feature>